<name>A0ACB8VWT6_9TELE</name>
<organism evidence="1 2">
    <name type="scientific">Scortum barcoo</name>
    <name type="common">barcoo grunter</name>
    <dbReference type="NCBI Taxonomy" id="214431"/>
    <lineage>
        <taxon>Eukaryota</taxon>
        <taxon>Metazoa</taxon>
        <taxon>Chordata</taxon>
        <taxon>Craniata</taxon>
        <taxon>Vertebrata</taxon>
        <taxon>Euteleostomi</taxon>
        <taxon>Actinopterygii</taxon>
        <taxon>Neopterygii</taxon>
        <taxon>Teleostei</taxon>
        <taxon>Neoteleostei</taxon>
        <taxon>Acanthomorphata</taxon>
        <taxon>Eupercaria</taxon>
        <taxon>Centrarchiformes</taxon>
        <taxon>Terapontoidei</taxon>
        <taxon>Terapontidae</taxon>
        <taxon>Scortum</taxon>
    </lineage>
</organism>
<protein>
    <submittedName>
        <fullName evidence="1">Uncharacterized protein</fullName>
    </submittedName>
</protein>
<comment type="caution">
    <text evidence="1">The sequence shown here is derived from an EMBL/GenBank/DDBJ whole genome shotgun (WGS) entry which is preliminary data.</text>
</comment>
<evidence type="ECO:0000313" key="1">
    <source>
        <dbReference type="EMBL" id="KAI3360185.1"/>
    </source>
</evidence>
<accession>A0ACB8VWT6</accession>
<evidence type="ECO:0000313" key="2">
    <source>
        <dbReference type="Proteomes" id="UP000831701"/>
    </source>
</evidence>
<feature type="non-terminal residue" evidence="1">
    <location>
        <position position="1"/>
    </location>
</feature>
<gene>
    <name evidence="1" type="ORF">L3Q82_013869</name>
</gene>
<dbReference type="EMBL" id="CM041547">
    <property type="protein sequence ID" value="KAI3360185.1"/>
    <property type="molecule type" value="Genomic_DNA"/>
</dbReference>
<dbReference type="Proteomes" id="UP000831701">
    <property type="component" value="Chromosome 17"/>
</dbReference>
<keyword evidence="2" id="KW-1185">Reference proteome</keyword>
<reference evidence="1" key="1">
    <citation type="submission" date="2022-04" db="EMBL/GenBank/DDBJ databases">
        <title>Jade perch genome.</title>
        <authorList>
            <person name="Chao B."/>
        </authorList>
    </citation>
    <scope>NUCLEOTIDE SEQUENCE</scope>
    <source>
        <strain evidence="1">CB-2022</strain>
    </source>
</reference>
<proteinExistence type="predicted"/>
<sequence length="247" mass="27635">DFTFKSLVFPAETSSSYVELVPQNWPSNLQAFTLCMRVATELKGGREVILFAYRTVDFDELNVWRELDGRLSFYLSGNGVLFAVPELGALQTHLCFTWDSSSGAAAVFMDGKKSLTKIYKKSHTIRPGGKVLLGQDPDSFVGNFDANQSFVGEICEHVGLCAPRPHHPKHGLREDARLICLTMPLVVDAVWALWSIGAGIIYDYFHTSAMEERIHTLENVLSIHQFVIAALSAGLILLMTYILWRKH</sequence>